<keyword evidence="4" id="KW-1185">Reference proteome</keyword>
<dbReference type="SMART" id="SM00054">
    <property type="entry name" value="EFh"/>
    <property type="match status" value="2"/>
</dbReference>
<organism evidence="3 4">
    <name type="scientific">Chrysochromulina tobinii</name>
    <dbReference type="NCBI Taxonomy" id="1460289"/>
    <lineage>
        <taxon>Eukaryota</taxon>
        <taxon>Haptista</taxon>
        <taxon>Haptophyta</taxon>
        <taxon>Prymnesiophyceae</taxon>
        <taxon>Prymnesiales</taxon>
        <taxon>Chrysochromulinaceae</taxon>
        <taxon>Chrysochromulina</taxon>
    </lineage>
</organism>
<proteinExistence type="predicted"/>
<feature type="domain" description="EF-hand" evidence="2">
    <location>
        <begin position="1"/>
        <end position="32"/>
    </location>
</feature>
<protein>
    <submittedName>
        <fullName evidence="3">Protein isoform c</fullName>
    </submittedName>
</protein>
<evidence type="ECO:0000259" key="2">
    <source>
        <dbReference type="PROSITE" id="PS50222"/>
    </source>
</evidence>
<dbReference type="Gene3D" id="1.10.238.10">
    <property type="entry name" value="EF-hand"/>
    <property type="match status" value="1"/>
</dbReference>
<reference evidence="4" key="1">
    <citation type="journal article" date="2015" name="PLoS Genet.">
        <title>Genome Sequence and Transcriptome Analyses of Chrysochromulina tobin: Metabolic Tools for Enhanced Algal Fitness in the Prominent Order Prymnesiales (Haptophyceae).</title>
        <authorList>
            <person name="Hovde B.T."/>
            <person name="Deodato C.R."/>
            <person name="Hunsperger H.M."/>
            <person name="Ryken S.A."/>
            <person name="Yost W."/>
            <person name="Jha R.K."/>
            <person name="Patterson J."/>
            <person name="Monnat R.J. Jr."/>
            <person name="Barlow S.B."/>
            <person name="Starkenburg S.R."/>
            <person name="Cattolico R.A."/>
        </authorList>
    </citation>
    <scope>NUCLEOTIDE SEQUENCE</scope>
    <source>
        <strain evidence="4">CCMP291</strain>
    </source>
</reference>
<sequence length="339" mass="36037">MLKPLFENVDTDKSGALDSNEIYALFENLGITASRKQVLKIIRDVDPNGDDQIDFDEFCTIIGNNSSSTSKGANGISFAGIIDRMKNSGPPMVWRSDKLGKGLSIDANSITGTAGKDEYGVALMTFLPKDGGEKPDGAWLSIKQWTEATCLLEVEKMGGDAFIGIAGSNFKARTEDGQWDIPLGKSADQPGMAPWVAVQLMTGDVYKKGKVDPGIKLGSPGKGAKEGDRIAFEINMHLQTLTLTCLRLQKSADEDAAPDWKEEMKIELDNLPPELCVAVSLGNNADAAVKPTTLRVVGSWCQKTAKAVVEQDAAGYGTQSGVTDKAEAAMIAASQASGA</sequence>
<dbReference type="EMBL" id="JWZX01001219">
    <property type="protein sequence ID" value="KOO34447.1"/>
    <property type="molecule type" value="Genomic_DNA"/>
</dbReference>
<dbReference type="Proteomes" id="UP000037460">
    <property type="component" value="Unassembled WGS sequence"/>
</dbReference>
<dbReference type="InterPro" id="IPR011992">
    <property type="entry name" value="EF-hand-dom_pair"/>
</dbReference>
<evidence type="ECO:0000256" key="1">
    <source>
        <dbReference type="ARBA" id="ARBA00022837"/>
    </source>
</evidence>
<keyword evidence="1" id="KW-0106">Calcium</keyword>
<dbReference type="PROSITE" id="PS50222">
    <property type="entry name" value="EF_HAND_2"/>
    <property type="match status" value="2"/>
</dbReference>
<dbReference type="InterPro" id="IPR002048">
    <property type="entry name" value="EF_hand_dom"/>
</dbReference>
<dbReference type="Pfam" id="PF13499">
    <property type="entry name" value="EF-hand_7"/>
    <property type="match status" value="1"/>
</dbReference>
<dbReference type="OrthoDB" id="26525at2759"/>
<feature type="domain" description="EF-hand" evidence="2">
    <location>
        <begin position="33"/>
        <end position="68"/>
    </location>
</feature>
<gene>
    <name evidence="3" type="ORF">Ctob_010102</name>
</gene>
<dbReference type="InterPro" id="IPR018247">
    <property type="entry name" value="EF_Hand_1_Ca_BS"/>
</dbReference>
<dbReference type="AlphaFoldDB" id="A0A0M0K7A3"/>
<dbReference type="CDD" id="cd00051">
    <property type="entry name" value="EFh"/>
    <property type="match status" value="1"/>
</dbReference>
<evidence type="ECO:0000313" key="4">
    <source>
        <dbReference type="Proteomes" id="UP000037460"/>
    </source>
</evidence>
<dbReference type="SUPFAM" id="SSF47473">
    <property type="entry name" value="EF-hand"/>
    <property type="match status" value="1"/>
</dbReference>
<evidence type="ECO:0000313" key="3">
    <source>
        <dbReference type="EMBL" id="KOO34447.1"/>
    </source>
</evidence>
<dbReference type="PROSITE" id="PS00018">
    <property type="entry name" value="EF_HAND_1"/>
    <property type="match status" value="2"/>
</dbReference>
<dbReference type="GO" id="GO:0005509">
    <property type="term" value="F:calcium ion binding"/>
    <property type="evidence" value="ECO:0007669"/>
    <property type="project" value="InterPro"/>
</dbReference>
<name>A0A0M0K7A3_9EUKA</name>
<comment type="caution">
    <text evidence="3">The sequence shown here is derived from an EMBL/GenBank/DDBJ whole genome shotgun (WGS) entry which is preliminary data.</text>
</comment>
<accession>A0A0M0K7A3</accession>